<evidence type="ECO:0000313" key="3">
    <source>
        <dbReference type="EMBL" id="GAA4609308.1"/>
    </source>
</evidence>
<proteinExistence type="predicted"/>
<name>A0ABP8TJ02_9ACTN</name>
<feature type="domain" description="SHOCT" evidence="2">
    <location>
        <begin position="63"/>
        <end position="86"/>
    </location>
</feature>
<dbReference type="InterPro" id="IPR018649">
    <property type="entry name" value="SHOCT"/>
</dbReference>
<evidence type="ECO:0000313" key="4">
    <source>
        <dbReference type="Proteomes" id="UP001500212"/>
    </source>
</evidence>
<dbReference type="Pfam" id="PF09851">
    <property type="entry name" value="SHOCT"/>
    <property type="match status" value="1"/>
</dbReference>
<dbReference type="Proteomes" id="UP001500212">
    <property type="component" value="Unassembled WGS sequence"/>
</dbReference>
<dbReference type="EMBL" id="BAABHJ010000008">
    <property type="protein sequence ID" value="GAA4609308.1"/>
    <property type="molecule type" value="Genomic_DNA"/>
</dbReference>
<keyword evidence="1" id="KW-1133">Transmembrane helix</keyword>
<comment type="caution">
    <text evidence="3">The sequence shown here is derived from an EMBL/GenBank/DDBJ whole genome shotgun (WGS) entry which is preliminary data.</text>
</comment>
<sequence>MTRAHDRGMEAMILAGHGPWHDGGGHGWWPVIPLAFGLFWLLVLGGGGYLLWRRAKSPGGAESVLAERYARGEIDEEEYRERLAVLRS</sequence>
<organism evidence="3 4">
    <name type="scientific">Actinoallomurus liliacearum</name>
    <dbReference type="NCBI Taxonomy" id="1080073"/>
    <lineage>
        <taxon>Bacteria</taxon>
        <taxon>Bacillati</taxon>
        <taxon>Actinomycetota</taxon>
        <taxon>Actinomycetes</taxon>
        <taxon>Streptosporangiales</taxon>
        <taxon>Thermomonosporaceae</taxon>
        <taxon>Actinoallomurus</taxon>
    </lineage>
</organism>
<accession>A0ABP8TJ02</accession>
<feature type="transmembrane region" description="Helical" evidence="1">
    <location>
        <begin position="28"/>
        <end position="52"/>
    </location>
</feature>
<reference evidence="4" key="1">
    <citation type="journal article" date="2019" name="Int. J. Syst. Evol. Microbiol.">
        <title>The Global Catalogue of Microorganisms (GCM) 10K type strain sequencing project: providing services to taxonomists for standard genome sequencing and annotation.</title>
        <authorList>
            <consortium name="The Broad Institute Genomics Platform"/>
            <consortium name="The Broad Institute Genome Sequencing Center for Infectious Disease"/>
            <person name="Wu L."/>
            <person name="Ma J."/>
        </authorList>
    </citation>
    <scope>NUCLEOTIDE SEQUENCE [LARGE SCALE GENOMIC DNA]</scope>
    <source>
        <strain evidence="4">JCM 17938</strain>
    </source>
</reference>
<keyword evidence="1" id="KW-0472">Membrane</keyword>
<protein>
    <recommendedName>
        <fullName evidence="2">SHOCT domain-containing protein</fullName>
    </recommendedName>
</protein>
<evidence type="ECO:0000259" key="2">
    <source>
        <dbReference type="Pfam" id="PF09851"/>
    </source>
</evidence>
<keyword evidence="4" id="KW-1185">Reference proteome</keyword>
<gene>
    <name evidence="3" type="ORF">GCM10023195_37400</name>
</gene>
<keyword evidence="1" id="KW-0812">Transmembrane</keyword>
<evidence type="ECO:0000256" key="1">
    <source>
        <dbReference type="SAM" id="Phobius"/>
    </source>
</evidence>